<evidence type="ECO:0000256" key="1">
    <source>
        <dbReference type="ARBA" id="ARBA00004141"/>
    </source>
</evidence>
<feature type="transmembrane region" description="Helical" evidence="5">
    <location>
        <begin position="43"/>
        <end position="71"/>
    </location>
</feature>
<dbReference type="eggNOG" id="COG3201">
    <property type="taxonomic scope" value="Bacteria"/>
</dbReference>
<protein>
    <submittedName>
        <fullName evidence="6">Nicotinamide mononucleotide transporter PnuC</fullName>
    </submittedName>
</protein>
<proteinExistence type="predicted"/>
<dbReference type="GO" id="GO:0016020">
    <property type="term" value="C:membrane"/>
    <property type="evidence" value="ECO:0007669"/>
    <property type="project" value="UniProtKB-SubCell"/>
</dbReference>
<evidence type="ECO:0000256" key="3">
    <source>
        <dbReference type="ARBA" id="ARBA00022989"/>
    </source>
</evidence>
<dbReference type="InterPro" id="IPR006419">
    <property type="entry name" value="NMN_transpt_PnuC"/>
</dbReference>
<dbReference type="NCBIfam" id="TIGR01528">
    <property type="entry name" value="NMN_trans_PnuC"/>
    <property type="match status" value="1"/>
</dbReference>
<evidence type="ECO:0000256" key="2">
    <source>
        <dbReference type="ARBA" id="ARBA00022692"/>
    </source>
</evidence>
<feature type="transmembrane region" description="Helical" evidence="5">
    <location>
        <begin position="12"/>
        <end position="31"/>
    </location>
</feature>
<feature type="transmembrane region" description="Helical" evidence="5">
    <location>
        <begin position="83"/>
        <end position="102"/>
    </location>
</feature>
<keyword evidence="7" id="KW-1185">Reference proteome</keyword>
<keyword evidence="4 5" id="KW-0472">Membrane</keyword>
<evidence type="ECO:0000256" key="4">
    <source>
        <dbReference type="ARBA" id="ARBA00023136"/>
    </source>
</evidence>
<dbReference type="Proteomes" id="UP000004259">
    <property type="component" value="Unassembled WGS sequence"/>
</dbReference>
<accession>E9SB02</accession>
<comment type="subcellular location">
    <subcellularLocation>
        <location evidence="1">Membrane</location>
        <topology evidence="1">Multi-pass membrane protein</topology>
    </subcellularLocation>
</comment>
<keyword evidence="2 5" id="KW-0812">Transmembrane</keyword>
<gene>
    <name evidence="6" type="primary">pnuC</name>
    <name evidence="6" type="ORF">CUS_8115</name>
</gene>
<feature type="transmembrane region" description="Helical" evidence="5">
    <location>
        <begin position="147"/>
        <end position="167"/>
    </location>
</feature>
<dbReference type="STRING" id="246199.CUS_8115"/>
<dbReference type="AlphaFoldDB" id="E9SB02"/>
<feature type="transmembrane region" description="Helical" evidence="5">
    <location>
        <begin position="197"/>
        <end position="216"/>
    </location>
</feature>
<sequence length="227" mass="24588">MKIKETFGSLSGFERGLWAASLAVIAIAYALTGGGAAELAASLIGVTALIFVAKGMVTGQALTVVFSLFYGMISLKARYYGEMLTYLGMTAPIAAAAVVSWLRHPFEGSKVVEVAPMTVKKLGLLTLLSSAVTAGAYFLLRWLGNANLVFSTVSVFTSFMASGLTFLRSPYYALGYSANDIVLIVLWIGASREDRSAMPMVFCFVMFLVNDLYGFFNWRRLESAQKK</sequence>
<reference evidence="6 7" key="1">
    <citation type="submission" date="2011-02" db="EMBL/GenBank/DDBJ databases">
        <authorList>
            <person name="Nelson K.E."/>
            <person name="Sutton G."/>
            <person name="Torralba M."/>
            <person name="Durkin S."/>
            <person name="Harkins D."/>
            <person name="Montgomery R."/>
            <person name="Ziemer C."/>
            <person name="Klaassens E."/>
            <person name="Ocuiv P."/>
            <person name="Morrison M."/>
        </authorList>
    </citation>
    <scope>NUCLEOTIDE SEQUENCE [LARGE SCALE GENOMIC DNA]</scope>
    <source>
        <strain evidence="6 7">8</strain>
    </source>
</reference>
<evidence type="ECO:0000313" key="6">
    <source>
        <dbReference type="EMBL" id="EGC03658.1"/>
    </source>
</evidence>
<dbReference type="RefSeq" id="WP_002848490.1">
    <property type="nucleotide sequence ID" value="NZ_ADKM02000062.1"/>
</dbReference>
<name>E9SB02_RUMAL</name>
<feature type="transmembrane region" description="Helical" evidence="5">
    <location>
        <begin position="173"/>
        <end position="190"/>
    </location>
</feature>
<dbReference type="OrthoDB" id="2220363at2"/>
<organism evidence="6 7">
    <name type="scientific">Ruminococcus albus 8</name>
    <dbReference type="NCBI Taxonomy" id="246199"/>
    <lineage>
        <taxon>Bacteria</taxon>
        <taxon>Bacillati</taxon>
        <taxon>Bacillota</taxon>
        <taxon>Clostridia</taxon>
        <taxon>Eubacteriales</taxon>
        <taxon>Oscillospiraceae</taxon>
        <taxon>Ruminococcus</taxon>
    </lineage>
</organism>
<dbReference type="GO" id="GO:0034257">
    <property type="term" value="F:nicotinamide riboside transmembrane transporter activity"/>
    <property type="evidence" value="ECO:0007669"/>
    <property type="project" value="InterPro"/>
</dbReference>
<dbReference type="Pfam" id="PF04973">
    <property type="entry name" value="NMN_transporter"/>
    <property type="match status" value="1"/>
</dbReference>
<evidence type="ECO:0000313" key="7">
    <source>
        <dbReference type="Proteomes" id="UP000004259"/>
    </source>
</evidence>
<evidence type="ECO:0000256" key="5">
    <source>
        <dbReference type="SAM" id="Phobius"/>
    </source>
</evidence>
<feature type="transmembrane region" description="Helical" evidence="5">
    <location>
        <begin position="122"/>
        <end position="140"/>
    </location>
</feature>
<comment type="caution">
    <text evidence="6">The sequence shown here is derived from an EMBL/GenBank/DDBJ whole genome shotgun (WGS) entry which is preliminary data.</text>
</comment>
<keyword evidence="3 5" id="KW-1133">Transmembrane helix</keyword>
<dbReference type="EMBL" id="ADKM02000062">
    <property type="protein sequence ID" value="EGC03658.1"/>
    <property type="molecule type" value="Genomic_DNA"/>
</dbReference>